<accession>A0A2I1HVU3</accession>
<name>A0A2I1HVU3_9GLOM</name>
<reference evidence="1 2" key="1">
    <citation type="submission" date="2015-10" db="EMBL/GenBank/DDBJ databases">
        <title>Genome analyses suggest a sexual origin of heterokaryosis in a supposedly ancient asexual fungus.</title>
        <authorList>
            <person name="Ropars J."/>
            <person name="Sedzielewska K."/>
            <person name="Noel J."/>
            <person name="Charron P."/>
            <person name="Farinelli L."/>
            <person name="Marton T."/>
            <person name="Kruger M."/>
            <person name="Pelin A."/>
            <person name="Brachmann A."/>
            <person name="Corradi N."/>
        </authorList>
    </citation>
    <scope>NUCLEOTIDE SEQUENCE [LARGE SCALE GENOMIC DNA]</scope>
    <source>
        <strain evidence="1 2">A4</strain>
    </source>
</reference>
<keyword evidence="2" id="KW-1185">Reference proteome</keyword>
<proteinExistence type="predicted"/>
<protein>
    <recommendedName>
        <fullName evidence="3">hAT-like transposase RNase-H fold domain-containing protein</fullName>
    </recommendedName>
</protein>
<gene>
    <name evidence="1" type="ORF">RhiirA4_490620</name>
</gene>
<comment type="caution">
    <text evidence="1">The sequence shown here is derived from an EMBL/GenBank/DDBJ whole genome shotgun (WGS) entry which is preliminary data.</text>
</comment>
<dbReference type="VEuPathDB" id="FungiDB:FUN_015403"/>
<organism evidence="1 2">
    <name type="scientific">Rhizophagus irregularis</name>
    <dbReference type="NCBI Taxonomy" id="588596"/>
    <lineage>
        <taxon>Eukaryota</taxon>
        <taxon>Fungi</taxon>
        <taxon>Fungi incertae sedis</taxon>
        <taxon>Mucoromycota</taxon>
        <taxon>Glomeromycotina</taxon>
        <taxon>Glomeromycetes</taxon>
        <taxon>Glomerales</taxon>
        <taxon>Glomeraceae</taxon>
        <taxon>Rhizophagus</taxon>
    </lineage>
</organism>
<evidence type="ECO:0008006" key="3">
    <source>
        <dbReference type="Google" id="ProtNLM"/>
    </source>
</evidence>
<dbReference type="EMBL" id="LLXI01008655">
    <property type="protein sequence ID" value="PKY62999.1"/>
    <property type="molecule type" value="Genomic_DNA"/>
</dbReference>
<evidence type="ECO:0000313" key="2">
    <source>
        <dbReference type="Proteomes" id="UP000234323"/>
    </source>
</evidence>
<feature type="non-terminal residue" evidence="1">
    <location>
        <position position="1"/>
    </location>
</feature>
<evidence type="ECO:0000313" key="1">
    <source>
        <dbReference type="EMBL" id="PKY62999.1"/>
    </source>
</evidence>
<sequence>LSLVTKDVTIIKDLWKNFDEKLKQSIQDHLRLIKDAVKSTDYDSNSLLVNVGILECDFIMLRNPHSENFNGKADIIKKCEDIKRNIKDISESSSYVNAEAKFKKSILDRLDKLWYSCDGVIDICGNAC</sequence>
<dbReference type="VEuPathDB" id="FungiDB:RhiirA1_541364"/>
<dbReference type="AlphaFoldDB" id="A0A2I1HVU3"/>
<dbReference type="Proteomes" id="UP000234323">
    <property type="component" value="Unassembled WGS sequence"/>
</dbReference>